<dbReference type="STRING" id="1520.LF65_05659"/>
<sequence length="83" mass="9879">MRQALSKNVSKWEFKYNGRKFVVLQKQESANINGVRFDIQDITSIVINNNLLHRQKQLLIHKLITGRRIKDFHNKSKARMFII</sequence>
<dbReference type="RefSeq" id="WP_041900661.1">
    <property type="nucleotide sequence ID" value="NZ_CP010086.2"/>
</dbReference>
<proteinExistence type="predicted"/>
<reference evidence="2" key="1">
    <citation type="submission" date="2014-12" db="EMBL/GenBank/DDBJ databases">
        <title>Genome sequence of Clostridium beijerinckii strain 59B.</title>
        <authorList>
            <person name="Little G.T."/>
            <person name="Minton N.P."/>
        </authorList>
    </citation>
    <scope>NUCLEOTIDE SEQUENCE [LARGE SCALE GENOMIC DNA]</scope>
    <source>
        <strain evidence="2">59B</strain>
    </source>
</reference>
<dbReference type="KEGG" id="cbei:LF65_05659"/>
<dbReference type="EMBL" id="CP010086">
    <property type="protein sequence ID" value="AJH02166.1"/>
    <property type="molecule type" value="Genomic_DNA"/>
</dbReference>
<dbReference type="Proteomes" id="UP000031866">
    <property type="component" value="Chromosome"/>
</dbReference>
<evidence type="ECO:0000313" key="2">
    <source>
        <dbReference type="Proteomes" id="UP000031866"/>
    </source>
</evidence>
<protein>
    <submittedName>
        <fullName evidence="1">Uncharacterized protein</fullName>
    </submittedName>
</protein>
<name>A0A0B5QMV4_CLOBE</name>
<accession>A0A0B5QMV4</accession>
<dbReference type="AlphaFoldDB" id="A0A0B5QMV4"/>
<evidence type="ECO:0000313" key="1">
    <source>
        <dbReference type="EMBL" id="AJH02166.1"/>
    </source>
</evidence>
<organism evidence="1 2">
    <name type="scientific">Clostridium beijerinckii</name>
    <name type="common">Clostridium MP</name>
    <dbReference type="NCBI Taxonomy" id="1520"/>
    <lineage>
        <taxon>Bacteria</taxon>
        <taxon>Bacillati</taxon>
        <taxon>Bacillota</taxon>
        <taxon>Clostridia</taxon>
        <taxon>Eubacteriales</taxon>
        <taxon>Clostridiaceae</taxon>
        <taxon>Clostridium</taxon>
    </lineage>
</organism>
<gene>
    <name evidence="1" type="ORF">LF65_05659</name>
</gene>